<gene>
    <name evidence="6" type="ORF">KME15_21045</name>
</gene>
<protein>
    <submittedName>
        <fullName evidence="6">MerR family transcriptional regulator</fullName>
    </submittedName>
</protein>
<dbReference type="InterPro" id="IPR000551">
    <property type="entry name" value="MerR-type_HTH_dom"/>
</dbReference>
<dbReference type="PROSITE" id="PS00552">
    <property type="entry name" value="HTH_MERR_1"/>
    <property type="match status" value="1"/>
</dbReference>
<reference evidence="6" key="1">
    <citation type="submission" date="2021-05" db="EMBL/GenBank/DDBJ databases">
        <authorList>
            <person name="Pietrasiak N."/>
            <person name="Ward R."/>
            <person name="Stajich J.E."/>
            <person name="Kurbessoian T."/>
        </authorList>
    </citation>
    <scope>NUCLEOTIDE SEQUENCE</scope>
    <source>
        <strain evidence="6">UHER 2000/2452</strain>
    </source>
</reference>
<evidence type="ECO:0000256" key="3">
    <source>
        <dbReference type="ARBA" id="ARBA00023125"/>
    </source>
</evidence>
<keyword evidence="1" id="KW-0678">Repressor</keyword>
<dbReference type="Gene3D" id="1.10.1660.10">
    <property type="match status" value="1"/>
</dbReference>
<dbReference type="SUPFAM" id="SSF46955">
    <property type="entry name" value="Putative DNA-binding domain"/>
    <property type="match status" value="1"/>
</dbReference>
<dbReference type="PANTHER" id="PTHR30204">
    <property type="entry name" value="REDOX-CYCLING DRUG-SENSING TRANSCRIPTIONAL ACTIVATOR SOXR"/>
    <property type="match status" value="1"/>
</dbReference>
<dbReference type="AlphaFoldDB" id="A0A951QG14"/>
<comment type="caution">
    <text evidence="6">The sequence shown here is derived from an EMBL/GenBank/DDBJ whole genome shotgun (WGS) entry which is preliminary data.</text>
</comment>
<dbReference type="GO" id="GO:0003700">
    <property type="term" value="F:DNA-binding transcription factor activity"/>
    <property type="evidence" value="ECO:0007669"/>
    <property type="project" value="InterPro"/>
</dbReference>
<dbReference type="EMBL" id="JAHHHD010000031">
    <property type="protein sequence ID" value="MBW4661171.1"/>
    <property type="molecule type" value="Genomic_DNA"/>
</dbReference>
<proteinExistence type="predicted"/>
<evidence type="ECO:0000259" key="5">
    <source>
        <dbReference type="PROSITE" id="PS50937"/>
    </source>
</evidence>
<evidence type="ECO:0000256" key="2">
    <source>
        <dbReference type="ARBA" id="ARBA00023015"/>
    </source>
</evidence>
<keyword evidence="2" id="KW-0805">Transcription regulation</keyword>
<reference evidence="6" key="2">
    <citation type="journal article" date="2022" name="Microbiol. Resour. Announc.">
        <title>Metagenome Sequencing to Explore Phylogenomics of Terrestrial Cyanobacteria.</title>
        <authorList>
            <person name="Ward R.D."/>
            <person name="Stajich J.E."/>
            <person name="Johansen J.R."/>
            <person name="Huntemann M."/>
            <person name="Clum A."/>
            <person name="Foster B."/>
            <person name="Foster B."/>
            <person name="Roux S."/>
            <person name="Palaniappan K."/>
            <person name="Varghese N."/>
            <person name="Mukherjee S."/>
            <person name="Reddy T.B.K."/>
            <person name="Daum C."/>
            <person name="Copeland A."/>
            <person name="Chen I.A."/>
            <person name="Ivanova N.N."/>
            <person name="Kyrpides N.C."/>
            <person name="Shapiro N."/>
            <person name="Eloe-Fadrosh E.A."/>
            <person name="Pietrasiak N."/>
        </authorList>
    </citation>
    <scope>NUCLEOTIDE SEQUENCE</scope>
    <source>
        <strain evidence="6">UHER 2000/2452</strain>
    </source>
</reference>
<accession>A0A951QG14</accession>
<dbReference type="PANTHER" id="PTHR30204:SF69">
    <property type="entry name" value="MERR-FAMILY TRANSCRIPTIONAL REGULATOR"/>
    <property type="match status" value="1"/>
</dbReference>
<name>A0A951QG14_9CYAN</name>
<evidence type="ECO:0000313" key="6">
    <source>
        <dbReference type="EMBL" id="MBW4661171.1"/>
    </source>
</evidence>
<dbReference type="InterPro" id="IPR047057">
    <property type="entry name" value="MerR_fam"/>
</dbReference>
<keyword evidence="3" id="KW-0238">DNA-binding</keyword>
<organism evidence="6 7">
    <name type="scientific">Drouetiella hepatica Uher 2000/2452</name>
    <dbReference type="NCBI Taxonomy" id="904376"/>
    <lineage>
        <taxon>Bacteria</taxon>
        <taxon>Bacillati</taxon>
        <taxon>Cyanobacteriota</taxon>
        <taxon>Cyanophyceae</taxon>
        <taxon>Oculatellales</taxon>
        <taxon>Oculatellaceae</taxon>
        <taxon>Drouetiella</taxon>
    </lineage>
</organism>
<evidence type="ECO:0000256" key="4">
    <source>
        <dbReference type="ARBA" id="ARBA00023163"/>
    </source>
</evidence>
<dbReference type="Pfam" id="PF13411">
    <property type="entry name" value="MerR_1"/>
    <property type="match status" value="1"/>
</dbReference>
<dbReference type="PROSITE" id="PS50937">
    <property type="entry name" value="HTH_MERR_2"/>
    <property type="match status" value="1"/>
</dbReference>
<dbReference type="GO" id="GO:0003677">
    <property type="term" value="F:DNA binding"/>
    <property type="evidence" value="ECO:0007669"/>
    <property type="project" value="UniProtKB-KW"/>
</dbReference>
<evidence type="ECO:0000256" key="1">
    <source>
        <dbReference type="ARBA" id="ARBA00022491"/>
    </source>
</evidence>
<evidence type="ECO:0000313" key="7">
    <source>
        <dbReference type="Proteomes" id="UP000757435"/>
    </source>
</evidence>
<keyword evidence="4" id="KW-0804">Transcription</keyword>
<feature type="domain" description="HTH merR-type" evidence="5">
    <location>
        <begin position="1"/>
        <end position="69"/>
    </location>
</feature>
<sequence length="125" mass="14344">MRIGEFAKLAGVTPRTVRYYESLGLLSPNEREGAGFRYYTDVELARLQKINALKELGLSLEEIASVAPLYFEDLTMLQGKRKIVEILKSHLQETEDKLAGLEQFRAELQANIDRIEQWIESQTKN</sequence>
<dbReference type="CDD" id="cd01106">
    <property type="entry name" value="HTH_TipAL-Mta"/>
    <property type="match status" value="1"/>
</dbReference>
<dbReference type="InterPro" id="IPR009061">
    <property type="entry name" value="DNA-bd_dom_put_sf"/>
</dbReference>
<dbReference type="Proteomes" id="UP000757435">
    <property type="component" value="Unassembled WGS sequence"/>
</dbReference>
<dbReference type="PRINTS" id="PR00040">
    <property type="entry name" value="HTHMERR"/>
</dbReference>
<dbReference type="SMART" id="SM00422">
    <property type="entry name" value="HTH_MERR"/>
    <property type="match status" value="1"/>
</dbReference>